<proteinExistence type="inferred from homology"/>
<dbReference type="AlphaFoldDB" id="A0A1V6N569"/>
<comment type="similarity">
    <text evidence="8">Belongs to the eukaryotic/archaeal RNase P protein component 4 family.</text>
</comment>
<evidence type="ECO:0000256" key="5">
    <source>
        <dbReference type="ARBA" id="ARBA00022759"/>
    </source>
</evidence>
<feature type="binding site" evidence="8">
    <location>
        <position position="66"/>
    </location>
    <ligand>
        <name>Zn(2+)</name>
        <dbReference type="ChEBI" id="CHEBI:29105"/>
    </ligand>
</feature>
<evidence type="ECO:0000256" key="7">
    <source>
        <dbReference type="ARBA" id="ARBA00022833"/>
    </source>
</evidence>
<comment type="caution">
    <text evidence="9">The sequence shown here is derived from an EMBL/GenBank/DDBJ whole genome shotgun (WGS) entry which is preliminary data.</text>
</comment>
<dbReference type="Proteomes" id="UP000191661">
    <property type="component" value="Unassembled WGS sequence"/>
</dbReference>
<sequence length="123" mass="15129">MRRGRRPKWMIDIAHERMNILFSMAKNEFSNNPDRSHRYVSLARKISKKYNTKIPDNWRRSYCKNCYKFLYPSKNSSVRLFNGEVNIKCHECNQIMKIPYKKEKKEKRRAKIEYYTIKKRNDE</sequence>
<evidence type="ECO:0000313" key="10">
    <source>
        <dbReference type="Proteomes" id="UP000191661"/>
    </source>
</evidence>
<comment type="subunit">
    <text evidence="8">Consists of a catalytic RNA component and at least 4-5 protein subunits.</text>
</comment>
<evidence type="ECO:0000256" key="8">
    <source>
        <dbReference type="HAMAP-Rule" id="MF_00757"/>
    </source>
</evidence>
<comment type="function">
    <text evidence="8">Part of ribonuclease P, a protein complex that generates mature tRNA molecules by cleaving their 5'-ends.</text>
</comment>
<dbReference type="GO" id="GO:0004526">
    <property type="term" value="F:ribonuclease P activity"/>
    <property type="evidence" value="ECO:0007669"/>
    <property type="project" value="UniProtKB-UniRule"/>
</dbReference>
<feature type="binding site" evidence="8">
    <location>
        <position position="89"/>
    </location>
    <ligand>
        <name>Zn(2+)</name>
        <dbReference type="ChEBI" id="CHEBI:29105"/>
    </ligand>
</feature>
<protein>
    <recommendedName>
        <fullName evidence="8">Ribonuclease P protein component 4</fullName>
        <shortName evidence="8">RNase P component 4</shortName>
        <ecNumber evidence="8">3.1.26.5</ecNumber>
    </recommendedName>
    <alternativeName>
        <fullName evidence="8">Rpp21</fullName>
    </alternativeName>
</protein>
<dbReference type="Gene3D" id="6.20.50.20">
    <property type="match status" value="1"/>
</dbReference>
<name>A0A1V6N569_METAZ</name>
<comment type="cofactor">
    <cofactor evidence="8">
        <name>Zn(2+)</name>
        <dbReference type="ChEBI" id="CHEBI:29105"/>
    </cofactor>
    <text evidence="8">Binds 1 zinc ion per subunit.</text>
</comment>
<accession>A0A1V6N569</accession>
<keyword evidence="3 8" id="KW-0540">Nuclease</keyword>
<dbReference type="GO" id="GO:0030677">
    <property type="term" value="C:ribonuclease P complex"/>
    <property type="evidence" value="ECO:0007669"/>
    <property type="project" value="UniProtKB-UniRule"/>
</dbReference>
<evidence type="ECO:0000256" key="2">
    <source>
        <dbReference type="ARBA" id="ARBA00022694"/>
    </source>
</evidence>
<dbReference type="InterPro" id="IPR016432">
    <property type="entry name" value="RNP4"/>
</dbReference>
<gene>
    <name evidence="8 9" type="primary">rnp4</name>
    <name evidence="9" type="ORF">MBBAR_1c01590</name>
</gene>
<keyword evidence="5 8" id="KW-0255">Endonuclease</keyword>
<keyword evidence="4 8" id="KW-0479">Metal-binding</keyword>
<dbReference type="PIRSF" id="PIRSF004878">
    <property type="entry name" value="RNase_P_4"/>
    <property type="match status" value="1"/>
</dbReference>
<dbReference type="Gene3D" id="1.20.5.420">
    <property type="entry name" value="Immunoglobulin FC, subunit C"/>
    <property type="match status" value="1"/>
</dbReference>
<dbReference type="HAMAP" id="MF_00757">
    <property type="entry name" value="RNase_P_4"/>
    <property type="match status" value="1"/>
</dbReference>
<evidence type="ECO:0000256" key="3">
    <source>
        <dbReference type="ARBA" id="ARBA00022722"/>
    </source>
</evidence>
<reference evidence="9 10" key="1">
    <citation type="submission" date="2014-12" db="EMBL/GenBank/DDBJ databases">
        <title>Genome sequence of Methanobrevibacter arboriphilicus DH1, DSM1125.</title>
        <authorList>
            <person name="Poehlein A."/>
            <person name="Thauer R.K."/>
            <person name="Seedorf H."/>
            <person name="Daniel R."/>
        </authorList>
    </citation>
    <scope>NUCLEOTIDE SEQUENCE [LARGE SCALE GENOMIC DNA]</scope>
    <source>
        <strain evidence="9 10">DH1</strain>
    </source>
</reference>
<evidence type="ECO:0000256" key="6">
    <source>
        <dbReference type="ARBA" id="ARBA00022801"/>
    </source>
</evidence>
<organism evidence="9 10">
    <name type="scientific">Methanobrevibacter arboriphilus JCM 13429 = DSM 1125</name>
    <dbReference type="NCBI Taxonomy" id="1300164"/>
    <lineage>
        <taxon>Archaea</taxon>
        <taxon>Methanobacteriati</taxon>
        <taxon>Methanobacteriota</taxon>
        <taxon>Methanomada group</taxon>
        <taxon>Methanobacteria</taxon>
        <taxon>Methanobacteriales</taxon>
        <taxon>Methanobacteriaceae</taxon>
        <taxon>Methanobrevibacter</taxon>
    </lineage>
</organism>
<evidence type="ECO:0000256" key="1">
    <source>
        <dbReference type="ARBA" id="ARBA00022490"/>
    </source>
</evidence>
<dbReference type="EMBL" id="JXMW01000001">
    <property type="protein sequence ID" value="OQD59762.1"/>
    <property type="molecule type" value="Genomic_DNA"/>
</dbReference>
<dbReference type="GO" id="GO:0005737">
    <property type="term" value="C:cytoplasm"/>
    <property type="evidence" value="ECO:0007669"/>
    <property type="project" value="UniProtKB-SubCell"/>
</dbReference>
<dbReference type="EC" id="3.1.26.5" evidence="8"/>
<comment type="catalytic activity">
    <reaction evidence="8">
        <text>Endonucleolytic cleavage of RNA, removing 5'-extranucleotides from tRNA precursor.</text>
        <dbReference type="EC" id="3.1.26.5"/>
    </reaction>
</comment>
<feature type="binding site" evidence="8">
    <location>
        <position position="63"/>
    </location>
    <ligand>
        <name>Zn(2+)</name>
        <dbReference type="ChEBI" id="CHEBI:29105"/>
    </ligand>
</feature>
<keyword evidence="10" id="KW-1185">Reference proteome</keyword>
<evidence type="ECO:0000256" key="4">
    <source>
        <dbReference type="ARBA" id="ARBA00022723"/>
    </source>
</evidence>
<comment type="subcellular location">
    <subcellularLocation>
        <location evidence="8">Cytoplasm</location>
    </subcellularLocation>
</comment>
<dbReference type="GO" id="GO:0008270">
    <property type="term" value="F:zinc ion binding"/>
    <property type="evidence" value="ECO:0007669"/>
    <property type="project" value="UniProtKB-UniRule"/>
</dbReference>
<dbReference type="PANTHER" id="PTHR14742:SF0">
    <property type="entry name" value="RIBONUCLEASE P PROTEIN SUBUNIT P21"/>
    <property type="match status" value="1"/>
</dbReference>
<dbReference type="PANTHER" id="PTHR14742">
    <property type="entry name" value="RIBONUCLEASE P SUBUNIT P21"/>
    <property type="match status" value="1"/>
</dbReference>
<keyword evidence="2 8" id="KW-0819">tRNA processing</keyword>
<keyword evidence="7 8" id="KW-0862">Zinc</keyword>
<keyword evidence="6 8" id="KW-0378">Hydrolase</keyword>
<dbReference type="OrthoDB" id="10058at2157"/>
<dbReference type="InterPro" id="IPR007175">
    <property type="entry name" value="Rpr2/Snm1/Rpp21"/>
</dbReference>
<feature type="binding site" evidence="8">
    <location>
        <position position="92"/>
    </location>
    <ligand>
        <name>Zn(2+)</name>
        <dbReference type="ChEBI" id="CHEBI:29105"/>
    </ligand>
</feature>
<dbReference type="RefSeq" id="WP_080459389.1">
    <property type="nucleotide sequence ID" value="NZ_JXMW01000001.1"/>
</dbReference>
<keyword evidence="1 8" id="KW-0963">Cytoplasm</keyword>
<dbReference type="GO" id="GO:0001682">
    <property type="term" value="P:tRNA 5'-leader removal"/>
    <property type="evidence" value="ECO:0007669"/>
    <property type="project" value="UniProtKB-UniRule"/>
</dbReference>
<dbReference type="Pfam" id="PF04032">
    <property type="entry name" value="Rpr2"/>
    <property type="match status" value="1"/>
</dbReference>
<evidence type="ECO:0000313" key="9">
    <source>
        <dbReference type="EMBL" id="OQD59762.1"/>
    </source>
</evidence>